<evidence type="ECO:0000259" key="6">
    <source>
        <dbReference type="PROSITE" id="PS51194"/>
    </source>
</evidence>
<reference evidence="7 8" key="1">
    <citation type="journal article" date="2022" name="Nat. Plants">
        <title>Genomes of leafy and leafless Platanthera orchids illuminate the evolution of mycoheterotrophy.</title>
        <authorList>
            <person name="Li M.H."/>
            <person name="Liu K.W."/>
            <person name="Li Z."/>
            <person name="Lu H.C."/>
            <person name="Ye Q.L."/>
            <person name="Zhang D."/>
            <person name="Wang J.Y."/>
            <person name="Li Y.F."/>
            <person name="Zhong Z.M."/>
            <person name="Liu X."/>
            <person name="Yu X."/>
            <person name="Liu D.K."/>
            <person name="Tu X.D."/>
            <person name="Liu B."/>
            <person name="Hao Y."/>
            <person name="Liao X.Y."/>
            <person name="Jiang Y.T."/>
            <person name="Sun W.H."/>
            <person name="Chen J."/>
            <person name="Chen Y.Q."/>
            <person name="Ai Y."/>
            <person name="Zhai J.W."/>
            <person name="Wu S.S."/>
            <person name="Zhou Z."/>
            <person name="Hsiao Y.Y."/>
            <person name="Wu W.L."/>
            <person name="Chen Y.Y."/>
            <person name="Lin Y.F."/>
            <person name="Hsu J.L."/>
            <person name="Li C.Y."/>
            <person name="Wang Z.W."/>
            <person name="Zhao X."/>
            <person name="Zhong W.Y."/>
            <person name="Ma X.K."/>
            <person name="Ma L."/>
            <person name="Huang J."/>
            <person name="Chen G.Z."/>
            <person name="Huang M.Z."/>
            <person name="Huang L."/>
            <person name="Peng D.H."/>
            <person name="Luo Y.B."/>
            <person name="Zou S.Q."/>
            <person name="Chen S.P."/>
            <person name="Lan S."/>
            <person name="Tsai W.C."/>
            <person name="Van de Peer Y."/>
            <person name="Liu Z.J."/>
        </authorList>
    </citation>
    <scope>NUCLEOTIDE SEQUENCE [LARGE SCALE GENOMIC DNA]</scope>
    <source>
        <strain evidence="7">Lor287</strain>
    </source>
</reference>
<comment type="similarity">
    <text evidence="5">Belongs to the DEAD box helicase family.</text>
</comment>
<organism evidence="7 8">
    <name type="scientific">Platanthera zijinensis</name>
    <dbReference type="NCBI Taxonomy" id="2320716"/>
    <lineage>
        <taxon>Eukaryota</taxon>
        <taxon>Viridiplantae</taxon>
        <taxon>Streptophyta</taxon>
        <taxon>Embryophyta</taxon>
        <taxon>Tracheophyta</taxon>
        <taxon>Spermatophyta</taxon>
        <taxon>Magnoliopsida</taxon>
        <taxon>Liliopsida</taxon>
        <taxon>Asparagales</taxon>
        <taxon>Orchidaceae</taxon>
        <taxon>Orchidoideae</taxon>
        <taxon>Orchideae</taxon>
        <taxon>Orchidinae</taxon>
        <taxon>Platanthera</taxon>
    </lineage>
</organism>
<feature type="domain" description="Helicase C-terminal" evidence="6">
    <location>
        <begin position="1"/>
        <end position="159"/>
    </location>
</feature>
<keyword evidence="4 5" id="KW-0694">RNA-binding</keyword>
<evidence type="ECO:0000313" key="7">
    <source>
        <dbReference type="EMBL" id="KAK8951906.1"/>
    </source>
</evidence>
<dbReference type="GO" id="GO:0003723">
    <property type="term" value="F:RNA binding"/>
    <property type="evidence" value="ECO:0007669"/>
    <property type="project" value="UniProtKB-UniRule"/>
</dbReference>
<comment type="catalytic activity">
    <reaction evidence="5">
        <text>ATP + H2O = ADP + phosphate + H(+)</text>
        <dbReference type="Rhea" id="RHEA:13065"/>
        <dbReference type="ChEBI" id="CHEBI:15377"/>
        <dbReference type="ChEBI" id="CHEBI:15378"/>
        <dbReference type="ChEBI" id="CHEBI:30616"/>
        <dbReference type="ChEBI" id="CHEBI:43474"/>
        <dbReference type="ChEBI" id="CHEBI:456216"/>
        <dbReference type="EC" id="3.6.4.13"/>
    </reaction>
</comment>
<dbReference type="SUPFAM" id="SSF52540">
    <property type="entry name" value="P-loop containing nucleoside triphosphate hydrolases"/>
    <property type="match status" value="1"/>
</dbReference>
<evidence type="ECO:0000256" key="2">
    <source>
        <dbReference type="ARBA" id="ARBA00022801"/>
    </source>
</evidence>
<dbReference type="InterPro" id="IPR001650">
    <property type="entry name" value="Helicase_C-like"/>
</dbReference>
<dbReference type="GO" id="GO:0005524">
    <property type="term" value="F:ATP binding"/>
    <property type="evidence" value="ECO:0007669"/>
    <property type="project" value="UniProtKB-UniRule"/>
</dbReference>
<dbReference type="PANTHER" id="PTHR24031">
    <property type="entry name" value="RNA HELICASE"/>
    <property type="match status" value="1"/>
</dbReference>
<sequence length="159" mass="17960">MQERQTALFTATQTKQVVDFANLTFKEPPINICVDEGRSEVTVKGLRQGYCVVPSGEKFLFLYAFLKKNLSKKVMVFFSSCNSVQADKGILLCTDVAARGLDIPSVDWILQYDPPDKRKVYVHRVGRTARGEGAEGKAVLFLLPEELNFVSYLRVRYKS</sequence>
<accession>A0AAP0BX79</accession>
<dbReference type="PROSITE" id="PS51194">
    <property type="entry name" value="HELICASE_CTER"/>
    <property type="match status" value="1"/>
</dbReference>
<keyword evidence="8" id="KW-1185">Reference proteome</keyword>
<dbReference type="SMART" id="SM00490">
    <property type="entry name" value="HELICc"/>
    <property type="match status" value="1"/>
</dbReference>
<dbReference type="GO" id="GO:0016787">
    <property type="term" value="F:hydrolase activity"/>
    <property type="evidence" value="ECO:0007669"/>
    <property type="project" value="UniProtKB-KW"/>
</dbReference>
<proteinExistence type="inferred from homology"/>
<comment type="function">
    <text evidence="5">RNA helicase.</text>
</comment>
<evidence type="ECO:0000256" key="4">
    <source>
        <dbReference type="ARBA" id="ARBA00022884"/>
    </source>
</evidence>
<dbReference type="Proteomes" id="UP001418222">
    <property type="component" value="Unassembled WGS sequence"/>
</dbReference>
<evidence type="ECO:0000256" key="3">
    <source>
        <dbReference type="ARBA" id="ARBA00022840"/>
    </source>
</evidence>
<dbReference type="InterPro" id="IPR027417">
    <property type="entry name" value="P-loop_NTPase"/>
</dbReference>
<dbReference type="EMBL" id="JBBWWQ010000003">
    <property type="protein sequence ID" value="KAK8951906.1"/>
    <property type="molecule type" value="Genomic_DNA"/>
</dbReference>
<dbReference type="Pfam" id="PF00271">
    <property type="entry name" value="Helicase_C"/>
    <property type="match status" value="1"/>
</dbReference>
<gene>
    <name evidence="7" type="primary">RH51</name>
    <name evidence="7" type="ORF">KSP39_PZI004026</name>
</gene>
<comment type="caution">
    <text evidence="7">The sequence shown here is derived from an EMBL/GenBank/DDBJ whole genome shotgun (WGS) entry which is preliminary data.</text>
</comment>
<keyword evidence="5 7" id="KW-0347">Helicase</keyword>
<dbReference type="CDD" id="cd18787">
    <property type="entry name" value="SF2_C_DEAD"/>
    <property type="match status" value="1"/>
</dbReference>
<comment type="domain">
    <text evidence="5">The Q motif is unique to and characteristic of the DEAD box family of RNA helicases and controls ATP binding and hydrolysis.</text>
</comment>
<evidence type="ECO:0000256" key="1">
    <source>
        <dbReference type="ARBA" id="ARBA00022741"/>
    </source>
</evidence>
<keyword evidence="2 5" id="KW-0378">Hydrolase</keyword>
<dbReference type="Gene3D" id="3.40.50.300">
    <property type="entry name" value="P-loop containing nucleotide triphosphate hydrolases"/>
    <property type="match status" value="1"/>
</dbReference>
<keyword evidence="3 5" id="KW-0067">ATP-binding</keyword>
<protein>
    <recommendedName>
        <fullName evidence="5">ATP-dependent RNA helicase</fullName>
        <ecNumber evidence="5">3.6.4.13</ecNumber>
    </recommendedName>
</protein>
<name>A0AAP0BX79_9ASPA</name>
<evidence type="ECO:0000256" key="5">
    <source>
        <dbReference type="RuleBase" id="RU365068"/>
    </source>
</evidence>
<dbReference type="AlphaFoldDB" id="A0AAP0BX79"/>
<dbReference type="EC" id="3.6.4.13" evidence="5"/>
<keyword evidence="1 5" id="KW-0547">Nucleotide-binding</keyword>
<evidence type="ECO:0000313" key="8">
    <source>
        <dbReference type="Proteomes" id="UP001418222"/>
    </source>
</evidence>
<dbReference type="GO" id="GO:0003724">
    <property type="term" value="F:RNA helicase activity"/>
    <property type="evidence" value="ECO:0007669"/>
    <property type="project" value="UniProtKB-EC"/>
</dbReference>